<dbReference type="PROSITE" id="PS50883">
    <property type="entry name" value="EAL"/>
    <property type="match status" value="1"/>
</dbReference>
<keyword evidence="5" id="KW-1185">Reference proteome</keyword>
<dbReference type="SMART" id="SM00267">
    <property type="entry name" value="GGDEF"/>
    <property type="match status" value="1"/>
</dbReference>
<feature type="domain" description="GGDEF" evidence="3">
    <location>
        <begin position="170"/>
        <end position="304"/>
    </location>
</feature>
<dbReference type="PANTHER" id="PTHR44757">
    <property type="entry name" value="DIGUANYLATE CYCLASE DGCP"/>
    <property type="match status" value="1"/>
</dbReference>
<dbReference type="InterPro" id="IPR029787">
    <property type="entry name" value="Nucleotide_cyclase"/>
</dbReference>
<organism evidence="4 5">
    <name type="scientific">Marinobacter nanhaiticus D15-8W</name>
    <dbReference type="NCBI Taxonomy" id="626887"/>
    <lineage>
        <taxon>Bacteria</taxon>
        <taxon>Pseudomonadati</taxon>
        <taxon>Pseudomonadota</taxon>
        <taxon>Gammaproteobacteria</taxon>
        <taxon>Pseudomonadales</taxon>
        <taxon>Marinobacteraceae</taxon>
        <taxon>Marinobacter</taxon>
    </lineage>
</organism>
<accession>N6WXJ7</accession>
<dbReference type="eggNOG" id="COG5001">
    <property type="taxonomic scope" value="Bacteria"/>
</dbReference>
<dbReference type="PROSITE" id="PS50887">
    <property type="entry name" value="GGDEF"/>
    <property type="match status" value="1"/>
</dbReference>
<comment type="caution">
    <text evidence="4">The sequence shown here is derived from an EMBL/GenBank/DDBJ whole genome shotgun (WGS) entry which is preliminary data.</text>
</comment>
<evidence type="ECO:0000256" key="1">
    <source>
        <dbReference type="ARBA" id="ARBA00001946"/>
    </source>
</evidence>
<protein>
    <submittedName>
        <fullName evidence="4">EAL domain-containing protein</fullName>
    </submittedName>
</protein>
<dbReference type="Pfam" id="PF00563">
    <property type="entry name" value="EAL"/>
    <property type="match status" value="1"/>
</dbReference>
<reference evidence="4 5" key="1">
    <citation type="journal article" date="2013" name="Genome Announc.">
        <title>Genome Sequence of the Polycyclic Aromatic Hydrocarbon-Degrading Bacterium Strain Marinobacter nanhaiticus D15-8WT.</title>
        <authorList>
            <person name="Cui Z."/>
            <person name="Gao W."/>
            <person name="Li Q."/>
            <person name="Xu G."/>
            <person name="Zheng L."/>
        </authorList>
    </citation>
    <scope>NUCLEOTIDE SEQUENCE [LARGE SCALE GENOMIC DNA]</scope>
    <source>
        <strain evidence="4 5">D15-8W</strain>
    </source>
</reference>
<dbReference type="STRING" id="626887.J057_10511"/>
<dbReference type="InterPro" id="IPR000160">
    <property type="entry name" value="GGDEF_dom"/>
</dbReference>
<feature type="domain" description="EAL" evidence="2">
    <location>
        <begin position="313"/>
        <end position="567"/>
    </location>
</feature>
<dbReference type="HOGENOM" id="CLU_000445_70_50_6"/>
<dbReference type="InterPro" id="IPR035965">
    <property type="entry name" value="PAS-like_dom_sf"/>
</dbReference>
<dbReference type="CDD" id="cd01949">
    <property type="entry name" value="GGDEF"/>
    <property type="match status" value="1"/>
</dbReference>
<dbReference type="Gene3D" id="3.20.20.450">
    <property type="entry name" value="EAL domain"/>
    <property type="match status" value="1"/>
</dbReference>
<dbReference type="InterPro" id="IPR052155">
    <property type="entry name" value="Biofilm_reg_signaling"/>
</dbReference>
<gene>
    <name evidence="4" type="ORF">J057_10511</name>
</gene>
<proteinExistence type="predicted"/>
<dbReference type="InterPro" id="IPR043128">
    <property type="entry name" value="Rev_trsase/Diguanyl_cyclase"/>
</dbReference>
<evidence type="ECO:0000313" key="5">
    <source>
        <dbReference type="Proteomes" id="UP000013165"/>
    </source>
</evidence>
<comment type="cofactor">
    <cofactor evidence="1">
        <name>Mg(2+)</name>
        <dbReference type="ChEBI" id="CHEBI:18420"/>
    </cofactor>
</comment>
<dbReference type="InterPro" id="IPR035919">
    <property type="entry name" value="EAL_sf"/>
</dbReference>
<dbReference type="Gene3D" id="3.30.70.270">
    <property type="match status" value="1"/>
</dbReference>
<dbReference type="SMART" id="SM00052">
    <property type="entry name" value="EAL"/>
    <property type="match status" value="1"/>
</dbReference>
<dbReference type="EMBL" id="APLQ01000011">
    <property type="protein sequence ID" value="ENO15777.1"/>
    <property type="molecule type" value="Genomic_DNA"/>
</dbReference>
<name>N6WXJ7_9GAMM</name>
<dbReference type="Gene3D" id="3.30.450.20">
    <property type="entry name" value="PAS domain"/>
    <property type="match status" value="1"/>
</dbReference>
<dbReference type="CDD" id="cd01948">
    <property type="entry name" value="EAL"/>
    <property type="match status" value="1"/>
</dbReference>
<dbReference type="Pfam" id="PF00990">
    <property type="entry name" value="GGDEF"/>
    <property type="match status" value="1"/>
</dbReference>
<dbReference type="Proteomes" id="UP000013165">
    <property type="component" value="Unassembled WGS sequence"/>
</dbReference>
<dbReference type="NCBIfam" id="TIGR00254">
    <property type="entry name" value="GGDEF"/>
    <property type="match status" value="1"/>
</dbReference>
<dbReference type="PANTHER" id="PTHR44757:SF2">
    <property type="entry name" value="BIOFILM ARCHITECTURE MAINTENANCE PROTEIN MBAA"/>
    <property type="match status" value="1"/>
</dbReference>
<evidence type="ECO:0000313" key="4">
    <source>
        <dbReference type="EMBL" id="ENO15777.1"/>
    </source>
</evidence>
<dbReference type="GO" id="GO:0003824">
    <property type="term" value="F:catalytic activity"/>
    <property type="evidence" value="ECO:0007669"/>
    <property type="project" value="UniProtKB-ARBA"/>
</dbReference>
<dbReference type="SUPFAM" id="SSF55785">
    <property type="entry name" value="PYP-like sensor domain (PAS domain)"/>
    <property type="match status" value="1"/>
</dbReference>
<dbReference type="RefSeq" id="WP_004580067.1">
    <property type="nucleotide sequence ID" value="NZ_AP028878.1"/>
</dbReference>
<evidence type="ECO:0000259" key="2">
    <source>
        <dbReference type="PROSITE" id="PS50883"/>
    </source>
</evidence>
<dbReference type="SUPFAM" id="SSF55073">
    <property type="entry name" value="Nucleotide cyclase"/>
    <property type="match status" value="1"/>
</dbReference>
<sequence length="594" mass="66401">MNRPIPFSLDDFPAGCLVSNLERKIVCANAYVKAYYGHRASNLVGKDLFSLLSKASQIIYESYVLPLLMREGRCDEIQLGLVTADGDNRPVVVNARLDTKTENTIYWSIADASQRDSMLQELTRTRQQLQEKVAMLQTLSFTDKLTGLPNRAALTRHLDQKIKNGRASQAVFALAFLDLDGFKNVNDRYGHATGDKLLRQVARRMSENLRSDDLIARFGGDEFVLLMDGDFTNRASESLLTRLIAKLAEPFEIDAITVGISASIGVTFYPQAEEVAPDQLVRQADHAMYQAKIGGRNQMHLFNVDRERHLRNHNDELAAIRAGIDANQFELFYQPKVNMRTGQMLGAEALLQWLHPDRGRLAPGTFLPVVNDTSVGVRLGEWVLATALKQLQAWLQQGLELDISVNIAGYHLQHPDFLRNLGQLLSTFPPALKHHLELEILETSTIEDIHHVSSVLLACKQMGIKVSLDDFGTGYSTLGHLRDLSVDTLKIDRSFVKDMAKNEGDMAILKDVIGLAQAFQCNVIAEGVETRQHAVELIALGCEWGQGYYIARPMPAMDLEPWIRTWYGYAFQDKLGISDSQDADTNHHGDPSPC</sequence>
<evidence type="ECO:0000259" key="3">
    <source>
        <dbReference type="PROSITE" id="PS50887"/>
    </source>
</evidence>
<dbReference type="AlphaFoldDB" id="N6WXJ7"/>
<dbReference type="PATRIC" id="fig|626887.3.peg.2105"/>
<dbReference type="InterPro" id="IPR001633">
    <property type="entry name" value="EAL_dom"/>
</dbReference>
<dbReference type="OrthoDB" id="9176779at2"/>
<dbReference type="FunFam" id="3.30.70.270:FF:000001">
    <property type="entry name" value="Diguanylate cyclase domain protein"/>
    <property type="match status" value="1"/>
</dbReference>
<dbReference type="SUPFAM" id="SSF141868">
    <property type="entry name" value="EAL domain-like"/>
    <property type="match status" value="1"/>
</dbReference>